<dbReference type="Proteomes" id="UP000000305">
    <property type="component" value="Unassembled WGS sequence"/>
</dbReference>
<dbReference type="Gene3D" id="1.20.1480.30">
    <property type="entry name" value="Designed four-helix bundle protein"/>
    <property type="match status" value="1"/>
</dbReference>
<protein>
    <recommendedName>
        <fullName evidence="3">Fibrinogen C-terminal domain-containing protein</fullName>
    </recommendedName>
</protein>
<evidence type="ECO:0000313" key="1">
    <source>
        <dbReference type="EMBL" id="EFX70892.1"/>
    </source>
</evidence>
<dbReference type="EMBL" id="GL732616">
    <property type="protein sequence ID" value="EFX70892.1"/>
    <property type="molecule type" value="Genomic_DNA"/>
</dbReference>
<evidence type="ECO:0000313" key="2">
    <source>
        <dbReference type="Proteomes" id="UP000000305"/>
    </source>
</evidence>
<sequence length="151" mass="16700">MTTVENLKKDTNATKADLVHTHADVENVKKELNDLKAQILANVTATIENVKHEMITKTDLAQTTQRLDEIQTSRVESFKKELTNVMTTVEILEKNTNASSAASSIGRMPKSCDDLQKIGHRKSGLFSVMGNTTVDNIYCDFTKPVNDAGMD</sequence>
<name>E9HBM9_DAPPU</name>
<gene>
    <name evidence="1" type="ORF">DAPPUDRAFT_256561</name>
</gene>
<accession>E9HBM9</accession>
<keyword evidence="2" id="KW-1185">Reference proteome</keyword>
<evidence type="ECO:0008006" key="3">
    <source>
        <dbReference type="Google" id="ProtNLM"/>
    </source>
</evidence>
<reference evidence="1 2" key="1">
    <citation type="journal article" date="2011" name="Science">
        <title>The ecoresponsive genome of Daphnia pulex.</title>
        <authorList>
            <person name="Colbourne J.K."/>
            <person name="Pfrender M.E."/>
            <person name="Gilbert D."/>
            <person name="Thomas W.K."/>
            <person name="Tucker A."/>
            <person name="Oakley T.H."/>
            <person name="Tokishita S."/>
            <person name="Aerts A."/>
            <person name="Arnold G.J."/>
            <person name="Basu M.K."/>
            <person name="Bauer D.J."/>
            <person name="Caceres C.E."/>
            <person name="Carmel L."/>
            <person name="Casola C."/>
            <person name="Choi J.H."/>
            <person name="Detter J.C."/>
            <person name="Dong Q."/>
            <person name="Dusheyko S."/>
            <person name="Eads B.D."/>
            <person name="Frohlich T."/>
            <person name="Geiler-Samerotte K.A."/>
            <person name="Gerlach D."/>
            <person name="Hatcher P."/>
            <person name="Jogdeo S."/>
            <person name="Krijgsveld J."/>
            <person name="Kriventseva E.V."/>
            <person name="Kultz D."/>
            <person name="Laforsch C."/>
            <person name="Lindquist E."/>
            <person name="Lopez J."/>
            <person name="Manak J.R."/>
            <person name="Muller J."/>
            <person name="Pangilinan J."/>
            <person name="Patwardhan R.P."/>
            <person name="Pitluck S."/>
            <person name="Pritham E.J."/>
            <person name="Rechtsteiner A."/>
            <person name="Rho M."/>
            <person name="Rogozin I.B."/>
            <person name="Sakarya O."/>
            <person name="Salamov A."/>
            <person name="Schaack S."/>
            <person name="Shapiro H."/>
            <person name="Shiga Y."/>
            <person name="Skalitzky C."/>
            <person name="Smith Z."/>
            <person name="Souvorov A."/>
            <person name="Sung W."/>
            <person name="Tang Z."/>
            <person name="Tsuchiya D."/>
            <person name="Tu H."/>
            <person name="Vos H."/>
            <person name="Wang M."/>
            <person name="Wolf Y.I."/>
            <person name="Yamagata H."/>
            <person name="Yamada T."/>
            <person name="Ye Y."/>
            <person name="Shaw J.R."/>
            <person name="Andrews J."/>
            <person name="Crease T.J."/>
            <person name="Tang H."/>
            <person name="Lucas S.M."/>
            <person name="Robertson H.M."/>
            <person name="Bork P."/>
            <person name="Koonin E.V."/>
            <person name="Zdobnov E.M."/>
            <person name="Grigoriev I.V."/>
            <person name="Lynch M."/>
            <person name="Boore J.L."/>
        </authorList>
    </citation>
    <scope>NUCLEOTIDE SEQUENCE [LARGE SCALE GENOMIC DNA]</scope>
</reference>
<dbReference type="PhylomeDB" id="E9HBM9"/>
<dbReference type="AlphaFoldDB" id="E9HBM9"/>
<organism evidence="1 2">
    <name type="scientific">Daphnia pulex</name>
    <name type="common">Water flea</name>
    <dbReference type="NCBI Taxonomy" id="6669"/>
    <lineage>
        <taxon>Eukaryota</taxon>
        <taxon>Metazoa</taxon>
        <taxon>Ecdysozoa</taxon>
        <taxon>Arthropoda</taxon>
        <taxon>Crustacea</taxon>
        <taxon>Branchiopoda</taxon>
        <taxon>Diplostraca</taxon>
        <taxon>Cladocera</taxon>
        <taxon>Anomopoda</taxon>
        <taxon>Daphniidae</taxon>
        <taxon>Daphnia</taxon>
    </lineage>
</organism>
<dbReference type="KEGG" id="dpx:DAPPUDRAFT_256561"/>
<proteinExistence type="predicted"/>
<dbReference type="InParanoid" id="E9HBM9"/>
<dbReference type="HOGENOM" id="CLU_1733356_0_0_1"/>